<reference evidence="6 7" key="1">
    <citation type="submission" date="2018-06" db="EMBL/GenBank/DDBJ databases">
        <title>Comparative genomics reveals the genomic features of Rhizophagus irregularis, R. cerebriforme, R. diaphanum and Gigaspora rosea, and their symbiotic lifestyle signature.</title>
        <authorList>
            <person name="Morin E."/>
            <person name="San Clemente H."/>
            <person name="Chen E.C.H."/>
            <person name="De La Providencia I."/>
            <person name="Hainaut M."/>
            <person name="Kuo A."/>
            <person name="Kohler A."/>
            <person name="Murat C."/>
            <person name="Tang N."/>
            <person name="Roy S."/>
            <person name="Loubradou J."/>
            <person name="Henrissat B."/>
            <person name="Grigoriev I.V."/>
            <person name="Corradi N."/>
            <person name="Roux C."/>
            <person name="Martin F.M."/>
        </authorList>
    </citation>
    <scope>NUCLEOTIDE SEQUENCE [LARGE SCALE GENOMIC DNA]</scope>
    <source>
        <strain evidence="6 7">DAOM 194757</strain>
    </source>
</reference>
<dbReference type="EMBL" id="QKWP01002650">
    <property type="protein sequence ID" value="RIB02584.1"/>
    <property type="molecule type" value="Genomic_DNA"/>
</dbReference>
<dbReference type="OrthoDB" id="74661at2759"/>
<protein>
    <recommendedName>
        <fullName evidence="5">Crinkler effector protein N-terminal domain-containing protein</fullName>
    </recommendedName>
</protein>
<comment type="subcellular location">
    <subcellularLocation>
        <location evidence="1">Host cell</location>
    </subcellularLocation>
    <subcellularLocation>
        <location evidence="2">Secreted</location>
    </subcellularLocation>
</comment>
<comment type="caution">
    <text evidence="6">The sequence shown here is derived from an EMBL/GenBank/DDBJ whole genome shotgun (WGS) entry which is preliminary data.</text>
</comment>
<accession>A0A397TXE6</accession>
<dbReference type="AlphaFoldDB" id="A0A397TXE6"/>
<evidence type="ECO:0000256" key="1">
    <source>
        <dbReference type="ARBA" id="ARBA00004340"/>
    </source>
</evidence>
<evidence type="ECO:0000259" key="5">
    <source>
        <dbReference type="Pfam" id="PF20147"/>
    </source>
</evidence>
<feature type="domain" description="Crinkler effector protein N-terminal" evidence="5">
    <location>
        <begin position="4"/>
        <end position="109"/>
    </location>
</feature>
<keyword evidence="3" id="KW-0964">Secreted</keyword>
<dbReference type="GO" id="GO:0043657">
    <property type="term" value="C:host cell"/>
    <property type="evidence" value="ECO:0007669"/>
    <property type="project" value="UniProtKB-SubCell"/>
</dbReference>
<evidence type="ECO:0000313" key="6">
    <source>
        <dbReference type="EMBL" id="RIB02584.1"/>
    </source>
</evidence>
<evidence type="ECO:0000256" key="4">
    <source>
        <dbReference type="SAM" id="Coils"/>
    </source>
</evidence>
<sequence length="372" mass="42226">MPPLFCLVRGDPETSSFAVNYTENTTVDEFRETIYNKKKNSLTDIDYPDLILYLVNIDLNTQNPQRAALGNPNVNILNDLDGQVLIPTINVEAIFTTAPTVNHIHILVEIPATKRGSVVEEMRNDIKEMKKDIKDLRKEKSEVNISSVNYESWERIQACLGLDYEATTSLEIELNTERTNAFQWSELTERAQKDGERGYLSYLRAILQIATFWGLGLCDATNETSLLSTGNDILPVRLSGTTDVAIVDRHSIALQMPEKHIRILFELKKTIVKADTYQIMAELIAADLKSIYSVLAVLTDLNDDWRFYWLEKEKIKALKLPRDSAVALIKYNMSLADQEINQQKAEAKEPAPKKQKLKHMVVPNKGIINNSE</sequence>
<organism evidence="6 7">
    <name type="scientific">Gigaspora rosea</name>
    <dbReference type="NCBI Taxonomy" id="44941"/>
    <lineage>
        <taxon>Eukaryota</taxon>
        <taxon>Fungi</taxon>
        <taxon>Fungi incertae sedis</taxon>
        <taxon>Mucoromycota</taxon>
        <taxon>Glomeromycotina</taxon>
        <taxon>Glomeromycetes</taxon>
        <taxon>Diversisporales</taxon>
        <taxon>Gigasporaceae</taxon>
        <taxon>Gigaspora</taxon>
    </lineage>
</organism>
<evidence type="ECO:0000256" key="3">
    <source>
        <dbReference type="ARBA" id="ARBA00022525"/>
    </source>
</evidence>
<proteinExistence type="predicted"/>
<dbReference type="GO" id="GO:0005576">
    <property type="term" value="C:extracellular region"/>
    <property type="evidence" value="ECO:0007669"/>
    <property type="project" value="UniProtKB-SubCell"/>
</dbReference>
<gene>
    <name evidence="6" type="ORF">C2G38_2255515</name>
</gene>
<feature type="coiled-coil region" evidence="4">
    <location>
        <begin position="119"/>
        <end position="146"/>
    </location>
</feature>
<name>A0A397TXE6_9GLOM</name>
<keyword evidence="4" id="KW-0175">Coiled coil</keyword>
<evidence type="ECO:0000256" key="2">
    <source>
        <dbReference type="ARBA" id="ARBA00004613"/>
    </source>
</evidence>
<evidence type="ECO:0000313" key="7">
    <source>
        <dbReference type="Proteomes" id="UP000266673"/>
    </source>
</evidence>
<dbReference type="Proteomes" id="UP000266673">
    <property type="component" value="Unassembled WGS sequence"/>
</dbReference>
<dbReference type="Pfam" id="PF20147">
    <property type="entry name" value="Crinkler"/>
    <property type="match status" value="1"/>
</dbReference>
<dbReference type="InterPro" id="IPR045379">
    <property type="entry name" value="Crinkler_N"/>
</dbReference>
<keyword evidence="7" id="KW-1185">Reference proteome</keyword>